<sequence length="88" mass="9479">MKKKFVRLISAVLSAAMTLTAVPLSAFAEGEGHTHDGESNVITTPLDFREKTADESGDGWSWDYDTKTLTLDGVNIQATTDSMSVVTV</sequence>
<proteinExistence type="predicted"/>
<comment type="caution">
    <text evidence="1">The sequence shown here is derived from an EMBL/GenBank/DDBJ whole genome shotgun (WGS) entry which is preliminary data.</text>
</comment>
<reference evidence="1" key="1">
    <citation type="journal article" date="2013" name="Environ. Microbiol.">
        <title>Microbiota from the distal guts of lean and obese adolescents exhibit partial functional redundancy besides clear differences in community structure.</title>
        <authorList>
            <person name="Ferrer M."/>
            <person name="Ruiz A."/>
            <person name="Lanza F."/>
            <person name="Haange S.B."/>
            <person name="Oberbach A."/>
            <person name="Till H."/>
            <person name="Bargiela R."/>
            <person name="Campoy C."/>
            <person name="Segura M.T."/>
            <person name="Richter M."/>
            <person name="von Bergen M."/>
            <person name="Seifert J."/>
            <person name="Suarez A."/>
        </authorList>
    </citation>
    <scope>NUCLEOTIDE SEQUENCE</scope>
</reference>
<dbReference type="EMBL" id="AJWY01004354">
    <property type="protein sequence ID" value="EKC72623.1"/>
    <property type="molecule type" value="Genomic_DNA"/>
</dbReference>
<gene>
    <name evidence="1" type="ORF">LEA_06645</name>
</gene>
<protein>
    <submittedName>
        <fullName evidence="1">Fibronectin type III domain protein</fullName>
    </submittedName>
</protein>
<name>K1TSA2_9ZZZZ</name>
<dbReference type="AlphaFoldDB" id="K1TSA2"/>
<feature type="non-terminal residue" evidence="1">
    <location>
        <position position="88"/>
    </location>
</feature>
<organism evidence="1">
    <name type="scientific">human gut metagenome</name>
    <dbReference type="NCBI Taxonomy" id="408170"/>
    <lineage>
        <taxon>unclassified sequences</taxon>
        <taxon>metagenomes</taxon>
        <taxon>organismal metagenomes</taxon>
    </lineage>
</organism>
<evidence type="ECO:0000313" key="1">
    <source>
        <dbReference type="EMBL" id="EKC72623.1"/>
    </source>
</evidence>
<accession>K1TSA2</accession>